<feature type="compositionally biased region" description="Basic and acidic residues" evidence="1">
    <location>
        <begin position="70"/>
        <end position="80"/>
    </location>
</feature>
<protein>
    <submittedName>
        <fullName evidence="2">Uncharacterized protein</fullName>
    </submittedName>
</protein>
<sequence>MKKVLLSAAGIPREPRPIAGKSDGIVGFTAQHCGTAFSDGSVLCYLKQAPCIPRNSAPGLRGGFSNRAADSYRSKGEAGKQLRKRGAGSAGFCFQLHHKRRQGMKP</sequence>
<accession>A0A412B0V2</accession>
<proteinExistence type="predicted"/>
<evidence type="ECO:0000256" key="1">
    <source>
        <dbReference type="SAM" id="MobiDB-lite"/>
    </source>
</evidence>
<evidence type="ECO:0000313" key="2">
    <source>
        <dbReference type="EMBL" id="RGQ44266.1"/>
    </source>
</evidence>
<feature type="region of interest" description="Disordered" evidence="1">
    <location>
        <begin position="60"/>
        <end position="90"/>
    </location>
</feature>
<dbReference type="EMBL" id="QRTC01000002">
    <property type="protein sequence ID" value="RGQ44266.1"/>
    <property type="molecule type" value="Genomic_DNA"/>
</dbReference>
<comment type="caution">
    <text evidence="2">The sequence shown here is derived from an EMBL/GenBank/DDBJ whole genome shotgun (WGS) entry which is preliminary data.</text>
</comment>
<organism evidence="2 3">
    <name type="scientific">[Clostridium] leptum</name>
    <dbReference type="NCBI Taxonomy" id="1535"/>
    <lineage>
        <taxon>Bacteria</taxon>
        <taxon>Bacillati</taxon>
        <taxon>Bacillota</taxon>
        <taxon>Clostridia</taxon>
        <taxon>Eubacteriales</taxon>
        <taxon>Oscillospiraceae</taxon>
        <taxon>Oscillospiraceae incertae sedis</taxon>
    </lineage>
</organism>
<dbReference type="AlphaFoldDB" id="A0A412B0V2"/>
<reference evidence="2 3" key="1">
    <citation type="submission" date="2018-08" db="EMBL/GenBank/DDBJ databases">
        <title>A genome reference for cultivated species of the human gut microbiota.</title>
        <authorList>
            <person name="Zou Y."/>
            <person name="Xue W."/>
            <person name="Luo G."/>
        </authorList>
    </citation>
    <scope>NUCLEOTIDE SEQUENCE [LARGE SCALE GENOMIC DNA]</scope>
    <source>
        <strain evidence="2 3">AF28-26</strain>
    </source>
</reference>
<name>A0A412B0V2_9FIRM</name>
<dbReference type="Proteomes" id="UP000284751">
    <property type="component" value="Unassembled WGS sequence"/>
</dbReference>
<evidence type="ECO:0000313" key="3">
    <source>
        <dbReference type="Proteomes" id="UP000284751"/>
    </source>
</evidence>
<gene>
    <name evidence="2" type="ORF">DWY99_01100</name>
</gene>